<sequence length="150" mass="16459">MAGNLSTVILSVALGCLFCARCSASQETPQQEVSMPDQIADEEDPCARRHHVEEGQSCAVVAAMNGISVEDLLMLNLGMKCNPFFSGINLCIDKGAQGRVFEEAVNDQQFQLMSRQEIEENVQQADTPAIQPDVVDTGFGRRKPVVLRRF</sequence>
<accession>A0A1D1UKT6</accession>
<gene>
    <name evidence="3" type="primary">RvY_02752</name>
    <name evidence="3" type="synonym">RvY_02752.2</name>
    <name evidence="3" type="ORF">RvY_02752-2</name>
</gene>
<dbReference type="PROSITE" id="PS51782">
    <property type="entry name" value="LYSM"/>
    <property type="match status" value="1"/>
</dbReference>
<keyword evidence="4" id="KW-1185">Reference proteome</keyword>
<evidence type="ECO:0000259" key="2">
    <source>
        <dbReference type="PROSITE" id="PS51782"/>
    </source>
</evidence>
<feature type="domain" description="LysM" evidence="2">
    <location>
        <begin position="48"/>
        <end position="92"/>
    </location>
</feature>
<organism evidence="3 4">
    <name type="scientific">Ramazzottius varieornatus</name>
    <name type="common">Water bear</name>
    <name type="synonym">Tardigrade</name>
    <dbReference type="NCBI Taxonomy" id="947166"/>
    <lineage>
        <taxon>Eukaryota</taxon>
        <taxon>Metazoa</taxon>
        <taxon>Ecdysozoa</taxon>
        <taxon>Tardigrada</taxon>
        <taxon>Eutardigrada</taxon>
        <taxon>Parachela</taxon>
        <taxon>Hypsibioidea</taxon>
        <taxon>Ramazzottiidae</taxon>
        <taxon>Ramazzottius</taxon>
    </lineage>
</organism>
<dbReference type="InterPro" id="IPR036779">
    <property type="entry name" value="LysM_dom_sf"/>
</dbReference>
<dbReference type="SUPFAM" id="SSF54106">
    <property type="entry name" value="LysM domain"/>
    <property type="match status" value="1"/>
</dbReference>
<dbReference type="EMBL" id="BDGG01000001">
    <property type="protein sequence ID" value="GAU90319.1"/>
    <property type="molecule type" value="Genomic_DNA"/>
</dbReference>
<dbReference type="OrthoDB" id="5985073at2759"/>
<evidence type="ECO:0000256" key="1">
    <source>
        <dbReference type="SAM" id="SignalP"/>
    </source>
</evidence>
<name>A0A1D1UKT6_RAMVA</name>
<evidence type="ECO:0000313" key="3">
    <source>
        <dbReference type="EMBL" id="GAU90319.1"/>
    </source>
</evidence>
<dbReference type="AlphaFoldDB" id="A0A1D1UKT6"/>
<keyword evidence="1" id="KW-0732">Signal</keyword>
<protein>
    <recommendedName>
        <fullName evidence="2">LysM domain-containing protein</fullName>
    </recommendedName>
</protein>
<dbReference type="Gene3D" id="3.10.350.10">
    <property type="entry name" value="LysM domain"/>
    <property type="match status" value="1"/>
</dbReference>
<proteinExistence type="predicted"/>
<feature type="chain" id="PRO_5008897332" description="LysM domain-containing protein" evidence="1">
    <location>
        <begin position="25"/>
        <end position="150"/>
    </location>
</feature>
<feature type="signal peptide" evidence="1">
    <location>
        <begin position="1"/>
        <end position="24"/>
    </location>
</feature>
<dbReference type="Proteomes" id="UP000186922">
    <property type="component" value="Unassembled WGS sequence"/>
</dbReference>
<reference evidence="3 4" key="1">
    <citation type="journal article" date="2016" name="Nat. Commun.">
        <title>Extremotolerant tardigrade genome and improved radiotolerance of human cultured cells by tardigrade-unique protein.</title>
        <authorList>
            <person name="Hashimoto T."/>
            <person name="Horikawa D.D."/>
            <person name="Saito Y."/>
            <person name="Kuwahara H."/>
            <person name="Kozuka-Hata H."/>
            <person name="Shin-I T."/>
            <person name="Minakuchi Y."/>
            <person name="Ohishi K."/>
            <person name="Motoyama A."/>
            <person name="Aizu T."/>
            <person name="Enomoto A."/>
            <person name="Kondo K."/>
            <person name="Tanaka S."/>
            <person name="Hara Y."/>
            <person name="Koshikawa S."/>
            <person name="Sagara H."/>
            <person name="Miura T."/>
            <person name="Yokobori S."/>
            <person name="Miyagawa K."/>
            <person name="Suzuki Y."/>
            <person name="Kubo T."/>
            <person name="Oyama M."/>
            <person name="Kohara Y."/>
            <person name="Fujiyama A."/>
            <person name="Arakawa K."/>
            <person name="Katayama T."/>
            <person name="Toyoda A."/>
            <person name="Kunieda T."/>
        </authorList>
    </citation>
    <scope>NUCLEOTIDE SEQUENCE [LARGE SCALE GENOMIC DNA]</scope>
    <source>
        <strain evidence="3 4">YOKOZUNA-1</strain>
    </source>
</reference>
<comment type="caution">
    <text evidence="3">The sequence shown here is derived from an EMBL/GenBank/DDBJ whole genome shotgun (WGS) entry which is preliminary data.</text>
</comment>
<evidence type="ECO:0000313" key="4">
    <source>
        <dbReference type="Proteomes" id="UP000186922"/>
    </source>
</evidence>
<dbReference type="InterPro" id="IPR018392">
    <property type="entry name" value="LysM"/>
</dbReference>